<dbReference type="AlphaFoldDB" id="A0A1G6ID77"/>
<dbReference type="CDD" id="cd06550">
    <property type="entry name" value="TM_ABC_iron-siderophores_like"/>
    <property type="match status" value="1"/>
</dbReference>
<dbReference type="InterPro" id="IPR037294">
    <property type="entry name" value="ABC_BtuC-like"/>
</dbReference>
<keyword evidence="3" id="KW-0813">Transport</keyword>
<feature type="transmembrane region" description="Helical" evidence="8">
    <location>
        <begin position="243"/>
        <end position="274"/>
    </location>
</feature>
<dbReference type="FunFam" id="1.10.3470.10:FF:000001">
    <property type="entry name" value="Vitamin B12 ABC transporter permease BtuC"/>
    <property type="match status" value="1"/>
</dbReference>
<dbReference type="STRING" id="28234.SAMN04488588_0338"/>
<dbReference type="SUPFAM" id="SSF81345">
    <property type="entry name" value="ABC transporter involved in vitamin B12 uptake, BtuC"/>
    <property type="match status" value="1"/>
</dbReference>
<accession>A0A1G6ID77</accession>
<reference evidence="9 10" key="1">
    <citation type="submission" date="2016-10" db="EMBL/GenBank/DDBJ databases">
        <authorList>
            <person name="de Groot N.N."/>
        </authorList>
    </citation>
    <scope>NUCLEOTIDE SEQUENCE [LARGE SCALE GENOMIC DNA]</scope>
    <source>
        <strain evidence="9 10">WG14</strain>
    </source>
</reference>
<keyword evidence="5 8" id="KW-0812">Transmembrane</keyword>
<proteinExistence type="inferred from homology"/>
<keyword evidence="7 8" id="KW-0472">Membrane</keyword>
<dbReference type="Pfam" id="PF01032">
    <property type="entry name" value="FecCD"/>
    <property type="match status" value="1"/>
</dbReference>
<keyword evidence="10" id="KW-1185">Reference proteome</keyword>
<feature type="transmembrane region" description="Helical" evidence="8">
    <location>
        <begin position="119"/>
        <end position="143"/>
    </location>
</feature>
<feature type="transmembrane region" description="Helical" evidence="8">
    <location>
        <begin position="201"/>
        <end position="218"/>
    </location>
</feature>
<evidence type="ECO:0000313" key="10">
    <source>
        <dbReference type="Proteomes" id="UP000199322"/>
    </source>
</evidence>
<dbReference type="Proteomes" id="UP000199322">
    <property type="component" value="Unassembled WGS sequence"/>
</dbReference>
<comment type="similarity">
    <text evidence="2">Belongs to the binding-protein-dependent transport system permease family. FecCD subfamily.</text>
</comment>
<feature type="transmembrane region" description="Helical" evidence="8">
    <location>
        <begin position="150"/>
        <end position="166"/>
    </location>
</feature>
<dbReference type="PANTHER" id="PTHR30472:SF25">
    <property type="entry name" value="ABC TRANSPORTER PERMEASE PROTEIN MJ0876-RELATED"/>
    <property type="match status" value="1"/>
</dbReference>
<name>A0A1G6ID77_9BACT</name>
<organism evidence="9 10">
    <name type="scientific">Geotoga petraea</name>
    <dbReference type="NCBI Taxonomy" id="28234"/>
    <lineage>
        <taxon>Bacteria</taxon>
        <taxon>Thermotogati</taxon>
        <taxon>Thermotogota</taxon>
        <taxon>Thermotogae</taxon>
        <taxon>Petrotogales</taxon>
        <taxon>Petrotogaceae</taxon>
        <taxon>Geotoga</taxon>
    </lineage>
</organism>
<dbReference type="GO" id="GO:0005886">
    <property type="term" value="C:plasma membrane"/>
    <property type="evidence" value="ECO:0007669"/>
    <property type="project" value="UniProtKB-SubCell"/>
</dbReference>
<evidence type="ECO:0000256" key="2">
    <source>
        <dbReference type="ARBA" id="ARBA00007935"/>
    </source>
</evidence>
<evidence type="ECO:0000256" key="5">
    <source>
        <dbReference type="ARBA" id="ARBA00022692"/>
    </source>
</evidence>
<dbReference type="GO" id="GO:0022857">
    <property type="term" value="F:transmembrane transporter activity"/>
    <property type="evidence" value="ECO:0007669"/>
    <property type="project" value="InterPro"/>
</dbReference>
<evidence type="ECO:0000256" key="1">
    <source>
        <dbReference type="ARBA" id="ARBA00004651"/>
    </source>
</evidence>
<dbReference type="InterPro" id="IPR000522">
    <property type="entry name" value="ABC_transptr_permease_BtuC"/>
</dbReference>
<evidence type="ECO:0000313" key="9">
    <source>
        <dbReference type="EMBL" id="SDC04502.1"/>
    </source>
</evidence>
<evidence type="ECO:0000256" key="6">
    <source>
        <dbReference type="ARBA" id="ARBA00022989"/>
    </source>
</evidence>
<protein>
    <submittedName>
        <fullName evidence="9">Iron complex transport system permease protein</fullName>
    </submittedName>
</protein>
<evidence type="ECO:0000256" key="7">
    <source>
        <dbReference type="ARBA" id="ARBA00023136"/>
    </source>
</evidence>
<evidence type="ECO:0000256" key="4">
    <source>
        <dbReference type="ARBA" id="ARBA00022475"/>
    </source>
</evidence>
<evidence type="ECO:0000256" key="8">
    <source>
        <dbReference type="SAM" id="Phobius"/>
    </source>
</evidence>
<feature type="transmembrane region" description="Helical" evidence="8">
    <location>
        <begin position="12"/>
        <end position="32"/>
    </location>
</feature>
<sequence>MTKKSHMGGFSPLLLLLTIIISFILVIIFTSFGSVKIPFEEIIKIFTDEANPMYKTLILDLRLPRVIGSFLVGSILAISGNILQLIIQNPLADPYIIGISSGASFGAVLYTALSSVFGITLIFGIEFFSFAFAMATTFIVLYISREGKKIPILSLILSGVIISFLFNSLSTLLTVMYWRNLIHVNLWLMGSTGDIGWNDNIILFIVLTVLVSTIFFFSKELNVLSMGDNLAVFSGINPEKIKILLIVISVLAVSAAVAKAGIIGFVGLIIPHIVRMIKGPHSRLSSLYNLFLGGIFLMICDYISRTIFAPSELPIGVITSLAGAPLFIYVMKKSRNKS</sequence>
<keyword evidence="4" id="KW-1003">Cell membrane</keyword>
<dbReference type="EMBL" id="FMYV01000001">
    <property type="protein sequence ID" value="SDC04502.1"/>
    <property type="molecule type" value="Genomic_DNA"/>
</dbReference>
<dbReference type="Gene3D" id="1.10.3470.10">
    <property type="entry name" value="ABC transporter involved in vitamin B12 uptake, BtuC"/>
    <property type="match status" value="1"/>
</dbReference>
<dbReference type="PANTHER" id="PTHR30472">
    <property type="entry name" value="FERRIC ENTEROBACTIN TRANSPORT SYSTEM PERMEASE PROTEIN"/>
    <property type="match status" value="1"/>
</dbReference>
<dbReference type="GO" id="GO:0033214">
    <property type="term" value="P:siderophore-iron import into cell"/>
    <property type="evidence" value="ECO:0007669"/>
    <property type="project" value="TreeGrafter"/>
</dbReference>
<dbReference type="RefSeq" id="WP_311044498.1">
    <property type="nucleotide sequence ID" value="NZ_FMYV01000001.1"/>
</dbReference>
<keyword evidence="6 8" id="KW-1133">Transmembrane helix</keyword>
<feature type="transmembrane region" description="Helical" evidence="8">
    <location>
        <begin position="95"/>
        <end position="113"/>
    </location>
</feature>
<feature type="transmembrane region" description="Helical" evidence="8">
    <location>
        <begin position="63"/>
        <end position="83"/>
    </location>
</feature>
<feature type="transmembrane region" description="Helical" evidence="8">
    <location>
        <begin position="313"/>
        <end position="331"/>
    </location>
</feature>
<comment type="subcellular location">
    <subcellularLocation>
        <location evidence="1">Cell membrane</location>
        <topology evidence="1">Multi-pass membrane protein</topology>
    </subcellularLocation>
</comment>
<gene>
    <name evidence="9" type="ORF">SAMN04488588_0338</name>
</gene>
<evidence type="ECO:0000256" key="3">
    <source>
        <dbReference type="ARBA" id="ARBA00022448"/>
    </source>
</evidence>
<feature type="transmembrane region" description="Helical" evidence="8">
    <location>
        <begin position="286"/>
        <end position="307"/>
    </location>
</feature>